<keyword evidence="1" id="KW-0472">Membrane</keyword>
<dbReference type="WBParaSite" id="DME_0000249401-mRNA-1">
    <property type="protein sequence ID" value="DME_0000249401-mRNA-1"/>
    <property type="gene ID" value="DME_0000249401"/>
</dbReference>
<keyword evidence="1" id="KW-0812">Transmembrane</keyword>
<reference evidence="2 4" key="2">
    <citation type="submission" date="2018-11" db="EMBL/GenBank/DDBJ databases">
        <authorList>
            <consortium name="Pathogen Informatics"/>
        </authorList>
    </citation>
    <scope>NUCLEOTIDE SEQUENCE [LARGE SCALE GENOMIC DNA]</scope>
</reference>
<evidence type="ECO:0000313" key="4">
    <source>
        <dbReference type="Proteomes" id="UP000274756"/>
    </source>
</evidence>
<protein>
    <submittedName>
        <fullName evidence="2 5">Uncharacterized protein</fullName>
    </submittedName>
</protein>
<dbReference type="OrthoDB" id="5874128at2759"/>
<evidence type="ECO:0000313" key="5">
    <source>
        <dbReference type="WBParaSite" id="DME_0000249401-mRNA-1"/>
    </source>
</evidence>
<sequence>MAVMVVPNRIDYSMTKGGLRMWVVLLVFFFLCSSLYTIFSAQELAELPLSIEDDENIDYDGEIEDNGDEMANHNRRFEKDTTPSKANVIYSKVSDEIRRFHQGINDDAGDFLCLVIREFFEGNGMVCCFNGMENLDSCVTMGRTLSLKVKALVVLVPK</sequence>
<organism evidence="3 5">
    <name type="scientific">Dracunculus medinensis</name>
    <name type="common">Guinea worm</name>
    <dbReference type="NCBI Taxonomy" id="318479"/>
    <lineage>
        <taxon>Eukaryota</taxon>
        <taxon>Metazoa</taxon>
        <taxon>Ecdysozoa</taxon>
        <taxon>Nematoda</taxon>
        <taxon>Chromadorea</taxon>
        <taxon>Rhabditida</taxon>
        <taxon>Spirurina</taxon>
        <taxon>Dracunculoidea</taxon>
        <taxon>Dracunculidae</taxon>
        <taxon>Dracunculus</taxon>
    </lineage>
</organism>
<evidence type="ECO:0000313" key="3">
    <source>
        <dbReference type="Proteomes" id="UP000038040"/>
    </source>
</evidence>
<dbReference type="AlphaFoldDB" id="A0A0N4U6F2"/>
<accession>A0A0N4U6F2</accession>
<reference evidence="5" key="1">
    <citation type="submission" date="2017-02" db="UniProtKB">
        <authorList>
            <consortium name="WormBaseParasite"/>
        </authorList>
    </citation>
    <scope>IDENTIFICATION</scope>
</reference>
<dbReference type="Proteomes" id="UP000274756">
    <property type="component" value="Unassembled WGS sequence"/>
</dbReference>
<feature type="transmembrane region" description="Helical" evidence="1">
    <location>
        <begin position="21"/>
        <end position="39"/>
    </location>
</feature>
<gene>
    <name evidence="2" type="ORF">DME_LOCUS6854</name>
</gene>
<name>A0A0N4U6F2_DRAME</name>
<dbReference type="EMBL" id="UYYG01001157">
    <property type="protein sequence ID" value="VDN56881.1"/>
    <property type="molecule type" value="Genomic_DNA"/>
</dbReference>
<keyword evidence="1" id="KW-1133">Transmembrane helix</keyword>
<dbReference type="STRING" id="318479.A0A0N4U6F2"/>
<evidence type="ECO:0000256" key="1">
    <source>
        <dbReference type="SAM" id="Phobius"/>
    </source>
</evidence>
<evidence type="ECO:0000313" key="2">
    <source>
        <dbReference type="EMBL" id="VDN56881.1"/>
    </source>
</evidence>
<keyword evidence="4" id="KW-1185">Reference proteome</keyword>
<proteinExistence type="predicted"/>
<dbReference type="Proteomes" id="UP000038040">
    <property type="component" value="Unplaced"/>
</dbReference>